<accession>A0A0E0A8A4</accession>
<dbReference type="Proteomes" id="UP000026961">
    <property type="component" value="Chromosome 6"/>
</dbReference>
<evidence type="ECO:0000313" key="2">
    <source>
        <dbReference type="Proteomes" id="UP000026961"/>
    </source>
</evidence>
<organism evidence="1">
    <name type="scientific">Oryza glumipatula</name>
    <dbReference type="NCBI Taxonomy" id="40148"/>
    <lineage>
        <taxon>Eukaryota</taxon>
        <taxon>Viridiplantae</taxon>
        <taxon>Streptophyta</taxon>
        <taxon>Embryophyta</taxon>
        <taxon>Tracheophyta</taxon>
        <taxon>Spermatophyta</taxon>
        <taxon>Magnoliopsida</taxon>
        <taxon>Liliopsida</taxon>
        <taxon>Poales</taxon>
        <taxon>Poaceae</taxon>
        <taxon>BOP clade</taxon>
        <taxon>Oryzoideae</taxon>
        <taxon>Oryzeae</taxon>
        <taxon>Oryzinae</taxon>
        <taxon>Oryza</taxon>
    </lineage>
</organism>
<proteinExistence type="predicted"/>
<sequence>MLHFQNYLTITTSW</sequence>
<reference evidence="1" key="1">
    <citation type="submission" date="2015-04" db="UniProtKB">
        <authorList>
            <consortium name="EnsemblPlants"/>
        </authorList>
    </citation>
    <scope>IDENTIFICATION</scope>
</reference>
<dbReference type="Gramene" id="OGLUM06G12140.1">
    <property type="protein sequence ID" value="OGLUM06G12140.1"/>
    <property type="gene ID" value="OGLUM06G12140"/>
</dbReference>
<protein>
    <submittedName>
        <fullName evidence="1">Uncharacterized protein</fullName>
    </submittedName>
</protein>
<name>A0A0E0A8A4_9ORYZ</name>
<evidence type="ECO:0000313" key="1">
    <source>
        <dbReference type="EnsemblPlants" id="OGLUM06G12140.1"/>
    </source>
</evidence>
<keyword evidence="2" id="KW-1185">Reference proteome</keyword>
<dbReference type="HOGENOM" id="CLU_3435162_0_0_1"/>
<dbReference type="EnsemblPlants" id="OGLUM06G12140.1">
    <property type="protein sequence ID" value="OGLUM06G12140.1"/>
    <property type="gene ID" value="OGLUM06G12140"/>
</dbReference>
<reference evidence="1" key="2">
    <citation type="submission" date="2018-05" db="EMBL/GenBank/DDBJ databases">
        <title>OgluRS3 (Oryza glumaepatula Reference Sequence Version 3).</title>
        <authorList>
            <person name="Zhang J."/>
            <person name="Kudrna D."/>
            <person name="Lee S."/>
            <person name="Talag J."/>
            <person name="Welchert J."/>
            <person name="Wing R.A."/>
        </authorList>
    </citation>
    <scope>NUCLEOTIDE SEQUENCE [LARGE SCALE GENOMIC DNA]</scope>
</reference>